<dbReference type="PANTHER" id="PTHR24148:SF78">
    <property type="entry name" value="HETEROKARYON INCOMPATIBILITY DOMAIN-CONTAINING PROTEIN"/>
    <property type="match status" value="1"/>
</dbReference>
<name>A0A2T2NJN9_CORCC</name>
<feature type="domain" description="Heterokaryon incompatibility" evidence="1">
    <location>
        <begin position="53"/>
        <end position="202"/>
    </location>
</feature>
<keyword evidence="3" id="KW-1185">Reference proteome</keyword>
<dbReference type="InterPro" id="IPR010730">
    <property type="entry name" value="HET"/>
</dbReference>
<dbReference type="STRING" id="1448308.A0A2T2NJN9"/>
<proteinExistence type="predicted"/>
<dbReference type="PANTHER" id="PTHR24148">
    <property type="entry name" value="ANKYRIN REPEAT DOMAIN-CONTAINING PROTEIN 39 HOMOLOG-RELATED"/>
    <property type="match status" value="1"/>
</dbReference>
<protein>
    <submittedName>
        <fullName evidence="2">HET-domain-containing protein</fullName>
    </submittedName>
</protein>
<accession>A0A2T2NJN9</accession>
<dbReference type="AlphaFoldDB" id="A0A2T2NJN9"/>
<dbReference type="Pfam" id="PF06985">
    <property type="entry name" value="HET"/>
    <property type="match status" value="1"/>
</dbReference>
<gene>
    <name evidence="2" type="ORF">BS50DRAFT_636046</name>
</gene>
<dbReference type="InterPro" id="IPR052895">
    <property type="entry name" value="HetReg/Transcr_Mod"/>
</dbReference>
<dbReference type="Proteomes" id="UP000240883">
    <property type="component" value="Unassembled WGS sequence"/>
</dbReference>
<evidence type="ECO:0000313" key="3">
    <source>
        <dbReference type="Proteomes" id="UP000240883"/>
    </source>
</evidence>
<evidence type="ECO:0000313" key="2">
    <source>
        <dbReference type="EMBL" id="PSN65258.1"/>
    </source>
</evidence>
<organism evidence="2 3">
    <name type="scientific">Corynespora cassiicola Philippines</name>
    <dbReference type="NCBI Taxonomy" id="1448308"/>
    <lineage>
        <taxon>Eukaryota</taxon>
        <taxon>Fungi</taxon>
        <taxon>Dikarya</taxon>
        <taxon>Ascomycota</taxon>
        <taxon>Pezizomycotina</taxon>
        <taxon>Dothideomycetes</taxon>
        <taxon>Pleosporomycetidae</taxon>
        <taxon>Pleosporales</taxon>
        <taxon>Corynesporascaceae</taxon>
        <taxon>Corynespora</taxon>
    </lineage>
</organism>
<dbReference type="OrthoDB" id="194358at2759"/>
<sequence length="836" mass="96871">MSNGAAQYMFSPLVDDGMHIRLLRLLPSATPDAKIRSEVVHFQFRETQTSYLYEALSYVWGDQNNKKRIQIGDDYLDVTANLYAALRRLRDPDFSRLIWVDALCINQDDFEERASQVNFMARIYSLASRVLVWLGEEAEGSSIVFSKIRDAAYQKQKQIELVWHEDMVRDKENVHNDLKGAETQVAALLQRTWFQRVWVLQEVAAAQSLLIICGKEEVNEVVFCRGLRLLLQFDTYRGSSWRTIESILYLIEWQPKNRHHMWQHNASLGILPLLQLVETFRAQKATDRRDKIYALLGLSTDASELKIRANYLKPWEELLVNLLGPTLGVHATITMQREWNCVRVHANACIIGRIHSVSAASTGTASHDVRLDVARSIRGTTCHSLASWVVRDIDIRIETGDILCLVKEARLPMLIRTQKDRLVVVAIALQPPSSLHYLMGQSLGWSKLSHTILRFNQRICFSWSPELYGIDRAGLSVHRAEFLYEDGSYMDMSTHDASNLSDMARVYEAVEDREGIREMANCWADKLYHCKEGSSYRLGLQVLVENWTKYLQFKEDFGFYQLQSWGFRFDKSYDAMSGKDWLSFWRDIGLFQMDFWELFNSSKNFRFESTPNLSASWNFKCFENTIPLRLLRHCSEAQPKSLVHNFPDNLRGQLRAKLILGLLHHEQREYLDVDSFFEKASLAKKDGLDLEVLLAMVEPESLKQIITERTIERLLSAVDNSIYYISVLLEYSAGNLEALYLILKGVAAHLANTKLKRERGWVGFQGFEPKFIKNHKWEHKLTHSSYLWRSFWILTISPSGWDDLAKFVAGKKDDLTTELLSTRKDFWKFYPESRCL</sequence>
<evidence type="ECO:0000259" key="1">
    <source>
        <dbReference type="Pfam" id="PF06985"/>
    </source>
</evidence>
<dbReference type="EMBL" id="KZ678137">
    <property type="protein sequence ID" value="PSN65258.1"/>
    <property type="molecule type" value="Genomic_DNA"/>
</dbReference>
<reference evidence="2 3" key="1">
    <citation type="journal article" date="2018" name="Front. Microbiol.">
        <title>Genome-Wide Analysis of Corynespora cassiicola Leaf Fall Disease Putative Effectors.</title>
        <authorList>
            <person name="Lopez D."/>
            <person name="Ribeiro S."/>
            <person name="Label P."/>
            <person name="Fumanal B."/>
            <person name="Venisse J.S."/>
            <person name="Kohler A."/>
            <person name="de Oliveira R.R."/>
            <person name="Labutti K."/>
            <person name="Lipzen A."/>
            <person name="Lail K."/>
            <person name="Bauer D."/>
            <person name="Ohm R.A."/>
            <person name="Barry K.W."/>
            <person name="Spatafora J."/>
            <person name="Grigoriev I.V."/>
            <person name="Martin F.M."/>
            <person name="Pujade-Renaud V."/>
        </authorList>
    </citation>
    <scope>NUCLEOTIDE SEQUENCE [LARGE SCALE GENOMIC DNA]</scope>
    <source>
        <strain evidence="2 3">Philippines</strain>
    </source>
</reference>